<evidence type="ECO:0000313" key="3">
    <source>
        <dbReference type="Proteomes" id="UP000824890"/>
    </source>
</evidence>
<dbReference type="InterPro" id="IPR011006">
    <property type="entry name" value="CheY-like_superfamily"/>
</dbReference>
<keyword evidence="1" id="KW-0812">Transmembrane</keyword>
<dbReference type="SUPFAM" id="SSF52172">
    <property type="entry name" value="CheY-like"/>
    <property type="match status" value="1"/>
</dbReference>
<dbReference type="Proteomes" id="UP000824890">
    <property type="component" value="Unassembled WGS sequence"/>
</dbReference>
<keyword evidence="3" id="KW-1185">Reference proteome</keyword>
<name>A0ABQ8BDB4_BRANA</name>
<comment type="caution">
    <text evidence="2">The sequence shown here is derived from an EMBL/GenBank/DDBJ whole genome shotgun (WGS) entry which is preliminary data.</text>
</comment>
<sequence>MAMKLHGKSIVSSYYDDKVVFFKDLSLGHHEAQLRFWLIHFWEAWNPVKKTLIGMEMLLIDEKVEDAHRHGDATHRRKGTLPSISKAMAEVTETVDQMRRNRWLPGRSDYYMCGEPGYMVRDCLEDTEAVVATVDGQEEVVATRWSQGPLYDKPLKLQWFLLMIINAMALLFIFGKNKDMEEEINKRIMGGEALTVEDGNKSSWHLSVFIITADVIQATLEKFIKCEMDGYVSKPFAAEHIISKLYPRKYIQYQKFYNKRI</sequence>
<reference evidence="2 3" key="1">
    <citation type="submission" date="2021-05" db="EMBL/GenBank/DDBJ databases">
        <title>Genome Assembly of Synthetic Allotetraploid Brassica napus Reveals Homoeologous Exchanges between Subgenomes.</title>
        <authorList>
            <person name="Davis J.T."/>
        </authorList>
    </citation>
    <scope>NUCLEOTIDE SEQUENCE [LARGE SCALE GENOMIC DNA]</scope>
    <source>
        <strain evidence="3">cv. Da-Ae</strain>
        <tissue evidence="2">Seedling</tissue>
    </source>
</reference>
<protein>
    <submittedName>
        <fullName evidence="2">Uncharacterized protein</fullName>
    </submittedName>
</protein>
<keyword evidence="1" id="KW-1133">Transmembrane helix</keyword>
<proteinExistence type="predicted"/>
<gene>
    <name evidence="2" type="ORF">HID58_042231</name>
</gene>
<organism evidence="2 3">
    <name type="scientific">Brassica napus</name>
    <name type="common">Rape</name>
    <dbReference type="NCBI Taxonomy" id="3708"/>
    <lineage>
        <taxon>Eukaryota</taxon>
        <taxon>Viridiplantae</taxon>
        <taxon>Streptophyta</taxon>
        <taxon>Embryophyta</taxon>
        <taxon>Tracheophyta</taxon>
        <taxon>Spermatophyta</taxon>
        <taxon>Magnoliopsida</taxon>
        <taxon>eudicotyledons</taxon>
        <taxon>Gunneridae</taxon>
        <taxon>Pentapetalae</taxon>
        <taxon>rosids</taxon>
        <taxon>malvids</taxon>
        <taxon>Brassicales</taxon>
        <taxon>Brassicaceae</taxon>
        <taxon>Brassiceae</taxon>
        <taxon>Brassica</taxon>
    </lineage>
</organism>
<feature type="transmembrane region" description="Helical" evidence="1">
    <location>
        <begin position="157"/>
        <end position="175"/>
    </location>
</feature>
<evidence type="ECO:0000313" key="2">
    <source>
        <dbReference type="EMBL" id="KAH0902728.1"/>
    </source>
</evidence>
<accession>A0ABQ8BDB4</accession>
<evidence type="ECO:0000256" key="1">
    <source>
        <dbReference type="SAM" id="Phobius"/>
    </source>
</evidence>
<dbReference type="EMBL" id="JAGKQM010000011">
    <property type="protein sequence ID" value="KAH0902728.1"/>
    <property type="molecule type" value="Genomic_DNA"/>
</dbReference>
<keyword evidence="1" id="KW-0472">Membrane</keyword>